<organism evidence="6 7">
    <name type="scientific">Paramecium sonneborni</name>
    <dbReference type="NCBI Taxonomy" id="65129"/>
    <lineage>
        <taxon>Eukaryota</taxon>
        <taxon>Sar</taxon>
        <taxon>Alveolata</taxon>
        <taxon>Ciliophora</taxon>
        <taxon>Intramacronucleata</taxon>
        <taxon>Oligohymenophorea</taxon>
        <taxon>Peniculida</taxon>
        <taxon>Parameciidae</taxon>
        <taxon>Paramecium</taxon>
    </lineage>
</organism>
<comment type="subcellular location">
    <subcellularLocation>
        <location evidence="1">Cytoplasmic vesicle</location>
        <location evidence="1">Secretory vesicle</location>
        <location evidence="1">Acrosome</location>
    </subcellularLocation>
</comment>
<dbReference type="InterPro" id="IPR052472">
    <property type="entry name" value="MORN3"/>
</dbReference>
<comment type="function">
    <text evidence="5">Assembles a suppression complex (suppresome) by tethering SIRT1 and MDM2 to regulate composite modifications of p53/TP53. Confers both deacetylation-mediated functional inactivation, by SIRT1, and ubiquitination-dependent degradation, by MDM2, of p53/TP53, promoting a proliferative and cell survival behaviors. May play a role in the regulation of spermatogenesis.</text>
</comment>
<evidence type="ECO:0000256" key="4">
    <source>
        <dbReference type="ARBA" id="ARBA00039854"/>
    </source>
</evidence>
<dbReference type="OrthoDB" id="312720at2759"/>
<dbReference type="InterPro" id="IPR003409">
    <property type="entry name" value="MORN"/>
</dbReference>
<evidence type="ECO:0000256" key="3">
    <source>
        <dbReference type="ARBA" id="ARBA00023329"/>
    </source>
</evidence>
<dbReference type="Pfam" id="PF02493">
    <property type="entry name" value="MORN"/>
    <property type="match status" value="5"/>
</dbReference>
<dbReference type="EMBL" id="CAJJDN010000020">
    <property type="protein sequence ID" value="CAD8065482.1"/>
    <property type="molecule type" value="Genomic_DNA"/>
</dbReference>
<evidence type="ECO:0000313" key="7">
    <source>
        <dbReference type="Proteomes" id="UP000692954"/>
    </source>
</evidence>
<gene>
    <name evidence="6" type="ORF">PSON_ATCC_30995.1.T0200229</name>
</gene>
<name>A0A8S1LHM4_9CILI</name>
<keyword evidence="2" id="KW-0677">Repeat</keyword>
<evidence type="ECO:0000313" key="6">
    <source>
        <dbReference type="EMBL" id="CAD8065482.1"/>
    </source>
</evidence>
<dbReference type="PANTHER" id="PTHR46511:SF1">
    <property type="entry name" value="MORN REPEAT-CONTAINING PROTEIN 3"/>
    <property type="match status" value="1"/>
</dbReference>
<evidence type="ECO:0000256" key="2">
    <source>
        <dbReference type="ARBA" id="ARBA00022737"/>
    </source>
</evidence>
<dbReference type="Proteomes" id="UP000692954">
    <property type="component" value="Unassembled WGS sequence"/>
</dbReference>
<reference evidence="6" key="1">
    <citation type="submission" date="2021-01" db="EMBL/GenBank/DDBJ databases">
        <authorList>
            <consortium name="Genoscope - CEA"/>
            <person name="William W."/>
        </authorList>
    </citation>
    <scope>NUCLEOTIDE SEQUENCE</scope>
</reference>
<evidence type="ECO:0000256" key="1">
    <source>
        <dbReference type="ARBA" id="ARBA00004218"/>
    </source>
</evidence>
<accession>A0A8S1LHM4</accession>
<comment type="caution">
    <text evidence="6">The sequence shown here is derived from an EMBL/GenBank/DDBJ whole genome shotgun (WGS) entry which is preliminary data.</text>
</comment>
<dbReference type="AlphaFoldDB" id="A0A8S1LHM4"/>
<keyword evidence="7" id="KW-1185">Reference proteome</keyword>
<dbReference type="SMART" id="SM00698">
    <property type="entry name" value="MORN"/>
    <property type="match status" value="5"/>
</dbReference>
<keyword evidence="3" id="KW-0968">Cytoplasmic vesicle</keyword>
<evidence type="ECO:0000256" key="5">
    <source>
        <dbReference type="ARBA" id="ARBA00045851"/>
    </source>
</evidence>
<dbReference type="PANTHER" id="PTHR46511">
    <property type="entry name" value="MORN REPEAT-CONTAINING PROTEIN 3"/>
    <property type="match status" value="1"/>
</dbReference>
<dbReference type="GO" id="GO:0001669">
    <property type="term" value="C:acrosomal vesicle"/>
    <property type="evidence" value="ECO:0007669"/>
    <property type="project" value="UniProtKB-SubCell"/>
</dbReference>
<protein>
    <recommendedName>
        <fullName evidence="4">MORN repeat-containing protein 3</fullName>
    </recommendedName>
</protein>
<sequence length="260" mass="31113">MKLFNFLQKQTSNEHHIIYSNKDEYHGEMKDNMKHGKGVYKFTNGNRYEGEWQFNEKHGNGKYFYNSGELYIGQWQHNKKNGHGQHFGIYGDRYVGQWVNNCKHGRGTIYYTENSIYSGEFFENKKHGPGYYYNSNTRELTYQLYDNDKLKEQKIVHEYPVEFENVFSAFLARDNNIKHPQELPNNKQLEELHQIQQETHGIEKLKALNETEILKGKKKSIQILYYIFIYQCRIGIQMKFVLGQIVQDYHNTKRILQEII</sequence>
<proteinExistence type="predicted"/>